<dbReference type="PIRSF" id="PIRSF016578">
    <property type="entry name" value="HsaA"/>
    <property type="match status" value="1"/>
</dbReference>
<dbReference type="InterPro" id="IPR037069">
    <property type="entry name" value="AcylCoA_DH/ox_N_sf"/>
</dbReference>
<comment type="similarity">
    <text evidence="2">Belongs to the HpaH/HsaA monooxygenase family.</text>
</comment>
<dbReference type="SUPFAM" id="SSF56645">
    <property type="entry name" value="Acyl-CoA dehydrogenase NM domain-like"/>
    <property type="match status" value="1"/>
</dbReference>
<gene>
    <name evidence="5" type="ORF">EPA93_46290</name>
</gene>
<keyword evidence="1" id="KW-0560">Oxidoreductase</keyword>
<dbReference type="GO" id="GO:0033539">
    <property type="term" value="P:fatty acid beta-oxidation using acyl-CoA dehydrogenase"/>
    <property type="evidence" value="ECO:0007669"/>
    <property type="project" value="TreeGrafter"/>
</dbReference>
<dbReference type="Gene3D" id="1.20.140.10">
    <property type="entry name" value="Butyryl-CoA Dehydrogenase, subunit A, domain 3"/>
    <property type="match status" value="1"/>
</dbReference>
<feature type="domain" description="Acyl-CoA dehydrogenase C-terminal" evidence="4">
    <location>
        <begin position="251"/>
        <end position="375"/>
    </location>
</feature>
<dbReference type="InterPro" id="IPR050741">
    <property type="entry name" value="Acyl-CoA_dehydrogenase"/>
</dbReference>
<evidence type="ECO:0000313" key="6">
    <source>
        <dbReference type="Proteomes" id="UP000290365"/>
    </source>
</evidence>
<dbReference type="InterPro" id="IPR046373">
    <property type="entry name" value="Acyl-CoA_Oxase/DH_mid-dom_sf"/>
</dbReference>
<name>A0A4P6K4X7_KTERU</name>
<accession>A0A4P6K4X7</accession>
<dbReference type="GO" id="GO:0016712">
    <property type="term" value="F:oxidoreductase activity, acting on paired donors, with incorporation or reduction of molecular oxygen, reduced flavin or flavoprotein as one donor, and incorporation of one atom of oxygen"/>
    <property type="evidence" value="ECO:0007669"/>
    <property type="project" value="TreeGrafter"/>
</dbReference>
<sequence>MSNNNQVPPVESMTHERAIELAKTLASTIRQQVNQAEALRRQPEEMIEDLVRSGLLRLLTPKRWGGHELTFDTVIPVTLELAKADASSGWCSSLFMIHSWLLAHFPEAAQHEVWASNPDALIATSLFPAGQASEADGGYRLSGSWGWASGVDSCHWIALSAKIAASAADKGPQLRAFLLPRQNFQIQDTWFVAGLAASGSNQVVVEDVFVPFERSVPLQELLQGHAPGLHLNPSPLYQIPLALAYPSVVPAAILGTALGAYEIWREASRSKWRQPMPQQVAALARHQIRLAETSAELDAAYLLLQRAVEVLRLARAISPELHNRTRRDYAYIVRLCLNAIERLYLNSGAGSNYVSNPLQRYWRDIHAMAGHTGVSFDAAGEAFGRFELGLPPDPQDLFAPSSKDG</sequence>
<dbReference type="OrthoDB" id="9785203at2"/>
<dbReference type="Pfam" id="PF08028">
    <property type="entry name" value="Acyl-CoA_dh_2"/>
    <property type="match status" value="1"/>
</dbReference>
<proteinExistence type="inferred from homology"/>
<dbReference type="GO" id="GO:0005737">
    <property type="term" value="C:cytoplasm"/>
    <property type="evidence" value="ECO:0007669"/>
    <property type="project" value="TreeGrafter"/>
</dbReference>
<evidence type="ECO:0000256" key="2">
    <source>
        <dbReference type="ARBA" id="ARBA00049661"/>
    </source>
</evidence>
<dbReference type="Gene3D" id="2.40.110.10">
    <property type="entry name" value="Butyryl-CoA Dehydrogenase, subunit A, domain 2"/>
    <property type="match status" value="1"/>
</dbReference>
<evidence type="ECO:0000313" key="5">
    <source>
        <dbReference type="EMBL" id="QBD82983.1"/>
    </source>
</evidence>
<dbReference type="PANTHER" id="PTHR48083">
    <property type="entry name" value="MEDIUM-CHAIN SPECIFIC ACYL-COA DEHYDROGENASE, MITOCHONDRIAL-RELATED"/>
    <property type="match status" value="1"/>
</dbReference>
<dbReference type="InterPro" id="IPR013107">
    <property type="entry name" value="Acyl-CoA_DH_C"/>
</dbReference>
<dbReference type="EMBL" id="CP035758">
    <property type="protein sequence ID" value="QBD82983.1"/>
    <property type="molecule type" value="Genomic_DNA"/>
</dbReference>
<dbReference type="GO" id="GO:0050660">
    <property type="term" value="F:flavin adenine dinucleotide binding"/>
    <property type="evidence" value="ECO:0007669"/>
    <property type="project" value="InterPro"/>
</dbReference>
<dbReference type="PANTHER" id="PTHR48083:SF19">
    <property type="entry name" value="FLAVIN-DEPENDENT MONOOXYGENASE, OXYGENASE SUBUNIT HSAA"/>
    <property type="match status" value="1"/>
</dbReference>
<keyword evidence="6" id="KW-1185">Reference proteome</keyword>
<dbReference type="InterPro" id="IPR013786">
    <property type="entry name" value="AcylCoA_DH/ox_N"/>
</dbReference>
<dbReference type="KEGG" id="kbs:EPA93_46290"/>
<dbReference type="Gene3D" id="1.10.540.10">
    <property type="entry name" value="Acyl-CoA dehydrogenase/oxidase, N-terminal domain"/>
    <property type="match status" value="1"/>
</dbReference>
<dbReference type="Pfam" id="PF02771">
    <property type="entry name" value="Acyl-CoA_dh_N"/>
    <property type="match status" value="1"/>
</dbReference>
<dbReference type="Proteomes" id="UP000290365">
    <property type="component" value="Chromosome"/>
</dbReference>
<dbReference type="InterPro" id="IPR036250">
    <property type="entry name" value="AcylCo_DH-like_C"/>
</dbReference>
<organism evidence="5 6">
    <name type="scientific">Ktedonosporobacter rubrisoli</name>
    <dbReference type="NCBI Taxonomy" id="2509675"/>
    <lineage>
        <taxon>Bacteria</taxon>
        <taxon>Bacillati</taxon>
        <taxon>Chloroflexota</taxon>
        <taxon>Ktedonobacteria</taxon>
        <taxon>Ktedonobacterales</taxon>
        <taxon>Ktedonosporobacteraceae</taxon>
        <taxon>Ktedonosporobacter</taxon>
    </lineage>
</organism>
<feature type="domain" description="Acyl-CoA dehydrogenase/oxidase N-terminal" evidence="3">
    <location>
        <begin position="23"/>
        <end position="114"/>
    </location>
</feature>
<dbReference type="GO" id="GO:0003995">
    <property type="term" value="F:acyl-CoA dehydrogenase activity"/>
    <property type="evidence" value="ECO:0007669"/>
    <property type="project" value="TreeGrafter"/>
</dbReference>
<evidence type="ECO:0000259" key="3">
    <source>
        <dbReference type="Pfam" id="PF02771"/>
    </source>
</evidence>
<dbReference type="RefSeq" id="WP_129894051.1">
    <property type="nucleotide sequence ID" value="NZ_CP035758.1"/>
</dbReference>
<reference evidence="5 6" key="1">
    <citation type="submission" date="2019-01" db="EMBL/GenBank/DDBJ databases">
        <title>Ktedonosporobacter rubrisoli SCAWS-G2.</title>
        <authorList>
            <person name="Huang Y."/>
            <person name="Yan B."/>
        </authorList>
    </citation>
    <scope>NUCLEOTIDE SEQUENCE [LARGE SCALE GENOMIC DNA]</scope>
    <source>
        <strain evidence="5 6">SCAWS-G2</strain>
    </source>
</reference>
<dbReference type="InterPro" id="IPR009100">
    <property type="entry name" value="AcylCoA_DH/oxidase_NM_dom_sf"/>
</dbReference>
<dbReference type="SUPFAM" id="SSF47203">
    <property type="entry name" value="Acyl-CoA dehydrogenase C-terminal domain-like"/>
    <property type="match status" value="1"/>
</dbReference>
<evidence type="ECO:0000256" key="1">
    <source>
        <dbReference type="ARBA" id="ARBA00023002"/>
    </source>
</evidence>
<protein>
    <submittedName>
        <fullName evidence="5">Acyl-CoA dehydrogenase</fullName>
    </submittedName>
</protein>
<evidence type="ECO:0000259" key="4">
    <source>
        <dbReference type="Pfam" id="PF08028"/>
    </source>
</evidence>
<dbReference type="AlphaFoldDB" id="A0A4P6K4X7"/>